<protein>
    <submittedName>
        <fullName evidence="1">Site-specific integrase</fullName>
    </submittedName>
</protein>
<name>A0ACD4ZLF6_9ACTN</name>
<accession>A0ACD4ZLF6</accession>
<gene>
    <name evidence="1" type="ORF">OG835_20315</name>
</gene>
<evidence type="ECO:0000313" key="2">
    <source>
        <dbReference type="Proteomes" id="UP001348369"/>
    </source>
</evidence>
<dbReference type="EMBL" id="CP109109">
    <property type="protein sequence ID" value="WSB99132.1"/>
    <property type="molecule type" value="Genomic_DNA"/>
</dbReference>
<reference evidence="1" key="1">
    <citation type="submission" date="2022-10" db="EMBL/GenBank/DDBJ databases">
        <title>The complete genomes of actinobacterial strains from the NBC collection.</title>
        <authorList>
            <person name="Joergensen T.S."/>
            <person name="Alvarez Arevalo M."/>
            <person name="Sterndorff E.B."/>
            <person name="Faurdal D."/>
            <person name="Vuksanovic O."/>
            <person name="Mourched A.-S."/>
            <person name="Charusanti P."/>
            <person name="Shaw S."/>
            <person name="Blin K."/>
            <person name="Weber T."/>
        </authorList>
    </citation>
    <scope>NUCLEOTIDE SEQUENCE</scope>
    <source>
        <strain evidence="1">NBC 01771</strain>
    </source>
</reference>
<proteinExistence type="predicted"/>
<dbReference type="Proteomes" id="UP001348369">
    <property type="component" value="Chromosome"/>
</dbReference>
<organism evidence="1 2">
    <name type="scientific">Streptomyces scopuliridis</name>
    <dbReference type="NCBI Taxonomy" id="452529"/>
    <lineage>
        <taxon>Bacteria</taxon>
        <taxon>Bacillati</taxon>
        <taxon>Actinomycetota</taxon>
        <taxon>Actinomycetes</taxon>
        <taxon>Kitasatosporales</taxon>
        <taxon>Streptomycetaceae</taxon>
        <taxon>Streptomyces</taxon>
    </lineage>
</organism>
<sequence length="472" mass="53123">MLTFDVRIYAIEVRPDRRKPFRVRWSVGAKKHSKSYTLKAQADGRRSELMAALRKGEQFDAEEGLPVSEQRTLLTTVSWYEHARDYAQMKWPRAAAKHRASIADALATVTPSLITAGMRGYPKPRVLRTALYAWAFRMVRPEDGELVPLMEAEAPPSEIAHALAWITKHSLPITEAAKPEHLRKALGAISVTLAGKTAAENTTRRKRMILNNAFMYAIERDHLDVNPLRRVDWQAPPTDDEIDFRYVPNPQLAKTLLAAVQAQGARGEHLEAFFGCIYYAAMRPGEIAALKNTDCVLPEDEDEWGELILAENHPEVASGWTDDGTPYDKRGLKRRARKTTRPVPIPPALVRLLKDHKKRYGAAPDGRLFRAARGGRVRSTEYCEIWKEAREQALTPEDAKTPLADVPYSLRHAGISLWIKAGVEPPEVARRAGHSLAVMYRVYAKILRGRQTHANHLIAVALQDHETEPEPS</sequence>
<keyword evidence="2" id="KW-1185">Reference proteome</keyword>
<evidence type="ECO:0000313" key="1">
    <source>
        <dbReference type="EMBL" id="WSB99132.1"/>
    </source>
</evidence>